<accession>Q4CZ16</accession>
<evidence type="ECO:0000313" key="3">
    <source>
        <dbReference type="Proteomes" id="UP000002296"/>
    </source>
</evidence>
<comment type="caution">
    <text evidence="2">The sequence shown here is derived from an EMBL/GenBank/DDBJ whole genome shotgun (WGS) entry which is preliminary data.</text>
</comment>
<dbReference type="GeneID" id="3537581"/>
<keyword evidence="1" id="KW-1133">Transmembrane helix</keyword>
<organism evidence="2 3">
    <name type="scientific">Trypanosoma cruzi (strain CL Brener)</name>
    <dbReference type="NCBI Taxonomy" id="353153"/>
    <lineage>
        <taxon>Eukaryota</taxon>
        <taxon>Discoba</taxon>
        <taxon>Euglenozoa</taxon>
        <taxon>Kinetoplastea</taxon>
        <taxon>Metakinetoplastina</taxon>
        <taxon>Trypanosomatida</taxon>
        <taxon>Trypanosomatidae</taxon>
        <taxon>Trypanosoma</taxon>
        <taxon>Schizotrypanum</taxon>
    </lineage>
</organism>
<dbReference type="Proteomes" id="UP000002296">
    <property type="component" value="Unassembled WGS sequence"/>
</dbReference>
<protein>
    <submittedName>
        <fullName evidence="2">Uncharacterized protein</fullName>
    </submittedName>
</protein>
<dbReference type="AlphaFoldDB" id="Q4CZ16"/>
<evidence type="ECO:0000313" key="2">
    <source>
        <dbReference type="EMBL" id="EAN85517.1"/>
    </source>
</evidence>
<feature type="transmembrane region" description="Helical" evidence="1">
    <location>
        <begin position="131"/>
        <end position="149"/>
    </location>
</feature>
<keyword evidence="1" id="KW-0472">Membrane</keyword>
<dbReference type="KEGG" id="tcr:511769.10"/>
<reference evidence="2 3" key="1">
    <citation type="journal article" date="2005" name="Science">
        <title>The genome sequence of Trypanosoma cruzi, etiologic agent of Chagas disease.</title>
        <authorList>
            <person name="El-Sayed N.M."/>
            <person name="Myler P.J."/>
            <person name="Bartholomeu D.C."/>
            <person name="Nilsson D."/>
            <person name="Aggarwal G."/>
            <person name="Tran A.N."/>
            <person name="Ghedin E."/>
            <person name="Worthey E.A."/>
            <person name="Delcher A.L."/>
            <person name="Blandin G."/>
            <person name="Westenberger S.J."/>
            <person name="Caler E."/>
            <person name="Cerqueira G.C."/>
            <person name="Branche C."/>
            <person name="Haas B."/>
            <person name="Anupama A."/>
            <person name="Arner E."/>
            <person name="Aslund L."/>
            <person name="Attipoe P."/>
            <person name="Bontempi E."/>
            <person name="Bringaud F."/>
            <person name="Burton P."/>
            <person name="Cadag E."/>
            <person name="Campbell D.A."/>
            <person name="Carrington M."/>
            <person name="Crabtree J."/>
            <person name="Darban H."/>
            <person name="da Silveira J.F."/>
            <person name="de Jong P."/>
            <person name="Edwards K."/>
            <person name="Englund P.T."/>
            <person name="Fazelina G."/>
            <person name="Feldblyum T."/>
            <person name="Ferella M."/>
            <person name="Frasch A.C."/>
            <person name="Gull K."/>
            <person name="Horn D."/>
            <person name="Hou L."/>
            <person name="Huang Y."/>
            <person name="Kindlund E."/>
            <person name="Klingbeil M."/>
            <person name="Kluge S."/>
            <person name="Koo H."/>
            <person name="Lacerda D."/>
            <person name="Levin M.J."/>
            <person name="Lorenzi H."/>
            <person name="Louie T."/>
            <person name="Machado C.R."/>
            <person name="McCulloch R."/>
            <person name="McKenna A."/>
            <person name="Mizuno Y."/>
            <person name="Mottram J.C."/>
            <person name="Nelson S."/>
            <person name="Ochaya S."/>
            <person name="Osoegawa K."/>
            <person name="Pai G."/>
            <person name="Parsons M."/>
            <person name="Pentony M."/>
            <person name="Pettersson U."/>
            <person name="Pop M."/>
            <person name="Ramirez J.L."/>
            <person name="Rinta J."/>
            <person name="Robertson L."/>
            <person name="Salzberg S.L."/>
            <person name="Sanchez D.O."/>
            <person name="Seyler A."/>
            <person name="Sharma R."/>
            <person name="Shetty J."/>
            <person name="Simpson A.J."/>
            <person name="Sisk E."/>
            <person name="Tammi M.T."/>
            <person name="Tarleton R."/>
            <person name="Teixeira S."/>
            <person name="Van Aken S."/>
            <person name="Vogt C."/>
            <person name="Ward P.N."/>
            <person name="Wickstead B."/>
            <person name="Wortman J."/>
            <person name="White O."/>
            <person name="Fraser C.M."/>
            <person name="Stuart K.D."/>
            <person name="Andersson B."/>
        </authorList>
    </citation>
    <scope>NUCLEOTIDE SEQUENCE [LARGE SCALE GENOMIC DNA]</scope>
    <source>
        <strain evidence="2 3">CL Brener</strain>
    </source>
</reference>
<feature type="transmembrane region" description="Helical" evidence="1">
    <location>
        <begin position="45"/>
        <end position="64"/>
    </location>
</feature>
<gene>
    <name evidence="2" type="ORF">Tc00.1047053511769.10</name>
</gene>
<dbReference type="InParanoid" id="Q4CZ16"/>
<name>Q4CZ16_TRYCC</name>
<dbReference type="PaxDb" id="353153-Q4CZ16"/>
<evidence type="ECO:0000256" key="1">
    <source>
        <dbReference type="SAM" id="Phobius"/>
    </source>
</evidence>
<keyword evidence="1" id="KW-0812">Transmembrane</keyword>
<keyword evidence="3" id="KW-1185">Reference proteome</keyword>
<proteinExistence type="predicted"/>
<sequence>MYLTMLSGVRPQDTFEKSQCKRRNGHCTALHFLCRLRCLHVMLKRLMGCLFFFLLPAASLVWSWRQQWDSAAAYLSHVSQLMLLLPRSVLVGEWASDGVGGVAPQWEKEGTDRTIDVDPCPPCLGAATVPLYSSFLCVPCALMMPLFVLKCRPT</sequence>
<dbReference type="RefSeq" id="XP_807368.1">
    <property type="nucleotide sequence ID" value="XM_802275.1"/>
</dbReference>
<dbReference type="EMBL" id="AAHK01001409">
    <property type="protein sequence ID" value="EAN85517.1"/>
    <property type="molecule type" value="Genomic_DNA"/>
</dbReference>